<evidence type="ECO:0000259" key="4">
    <source>
        <dbReference type="PROSITE" id="PS50076"/>
    </source>
</evidence>
<dbReference type="SUPFAM" id="SSF46565">
    <property type="entry name" value="Chaperone J-domain"/>
    <property type="match status" value="1"/>
</dbReference>
<dbReference type="InterPro" id="IPR036249">
    <property type="entry name" value="Thioredoxin-like_sf"/>
</dbReference>
<evidence type="ECO:0000256" key="1">
    <source>
        <dbReference type="SAM" id="Coils"/>
    </source>
</evidence>
<dbReference type="Gene3D" id="1.10.287.110">
    <property type="entry name" value="DnaJ domain"/>
    <property type="match status" value="1"/>
</dbReference>
<reference evidence="7" key="2">
    <citation type="journal article" date="2020" name="Plant J.">
        <title>Transposons played a major role in the diversification between the closely related almond and peach genomes: results from the almond genome sequence.</title>
        <authorList>
            <person name="Alioto T."/>
            <person name="Alexiou K.G."/>
            <person name="Bardil A."/>
            <person name="Barteri F."/>
            <person name="Castanera R."/>
            <person name="Cruz F."/>
            <person name="Dhingra A."/>
            <person name="Duval H."/>
            <person name="Fernandez I Marti A."/>
            <person name="Frias L."/>
            <person name="Galan B."/>
            <person name="Garcia J.L."/>
            <person name="Howad W."/>
            <person name="Gomez-Garrido J."/>
            <person name="Gut M."/>
            <person name="Julca I."/>
            <person name="Morata J."/>
            <person name="Puigdomenech P."/>
            <person name="Ribeca P."/>
            <person name="Rubio Cabetas M.J."/>
            <person name="Vlasova A."/>
            <person name="Wirthensohn M."/>
            <person name="Garcia-Mas J."/>
            <person name="Gabaldon T."/>
            <person name="Casacuberta J.M."/>
            <person name="Arus P."/>
        </authorList>
    </citation>
    <scope>NUCLEOTIDE SEQUENCE [LARGE SCALE GENOMIC DNA]</scope>
    <source>
        <strain evidence="7">cv. Texas</strain>
    </source>
</reference>
<dbReference type="Gramene" id="VVA41426">
    <property type="protein sequence ID" value="VVA41426"/>
    <property type="gene ID" value="Prudul26B010014"/>
</dbReference>
<accession>A0A5E4GP72</accession>
<dbReference type="PRINTS" id="PR00625">
    <property type="entry name" value="JDOMAIN"/>
</dbReference>
<dbReference type="EMBL" id="CABIKO010001300">
    <property type="protein sequence ID" value="VVA41426.1"/>
    <property type="molecule type" value="Genomic_DNA"/>
</dbReference>
<reference evidence="6" key="1">
    <citation type="submission" date="2019-07" db="EMBL/GenBank/DDBJ databases">
        <authorList>
            <person name="Alioto T."/>
            <person name="Alioto T."/>
            <person name="Gomez Garrido J."/>
        </authorList>
    </citation>
    <scope>NUCLEOTIDE SEQUENCE [LARGE SCALE GENOMIC DNA]</scope>
</reference>
<evidence type="ECO:0000256" key="2">
    <source>
        <dbReference type="SAM" id="MobiDB-lite"/>
    </source>
</evidence>
<protein>
    <submittedName>
        <fullName evidence="6">PREDICTED: dnaJ</fullName>
    </submittedName>
</protein>
<dbReference type="SMART" id="SM00271">
    <property type="entry name" value="DnaJ"/>
    <property type="match status" value="1"/>
</dbReference>
<sequence>MGNRLVLWIFLSALLFFLTMEATTIDPYKVLGVERNASQREIQKAFHKLSLQYHPDKNKNKGAQAKFSEINNAYEILSDEEKRKNYDTYGDEKGSPGFGAGSPGDHGGYTYFTNGGPGKNQFTYGPSDWQSMGGQGGSKSFSFSFGGPSGPSSFGFGMDDIFSNLFGGKPGGGGQFGGFSGSTGSRPGSQPGSRGSPVSISAISSQVYKKEIVDQGMTWLLLSYTPSLKGHQHVESVIKEVASSLQGALKIGSINCETEPFLCKDLGIYPRRMPRVFVYSYKVSERGSLVEYDGDWAAKPLKMFCQDHLPRFSKRVDLKHFESSTVTVHKLPSVVLLSTKKDTPVIWRVLSGLHHNHFLFYNAELHDVSDPTVKKLGVDALPAIVGWLSNGEKHVLKAGITIKDMKSAINELSALLEGFEKKNKKASSSQAKKSPTGEKQIPLLTESNFDALCGEKTPVCIIGAFRSSKERKKLESILNTLSQKSLSRQQNSADGRDSISYTLLDASKKASFLNAFDKAGFKSLDKVLVAYKPRRRTFAAFEGEMTTEEVERFIGSVLNGDIRFTKTRQKPVLK</sequence>
<feature type="signal peptide" evidence="3">
    <location>
        <begin position="1"/>
        <end position="22"/>
    </location>
</feature>
<dbReference type="Gene3D" id="3.40.30.10">
    <property type="entry name" value="Glutaredoxin"/>
    <property type="match status" value="2"/>
</dbReference>
<feature type="chain" id="PRO_5033479562" evidence="3">
    <location>
        <begin position="23"/>
        <end position="574"/>
    </location>
</feature>
<dbReference type="InterPro" id="IPR001623">
    <property type="entry name" value="DnaJ_domain"/>
</dbReference>
<dbReference type="InParanoid" id="A0A5E4GP72"/>
<dbReference type="FunCoup" id="A0A5E4GP72">
    <property type="interactions" value="2"/>
</dbReference>
<keyword evidence="3" id="KW-0732">Signal</keyword>
<feature type="coiled-coil region" evidence="1">
    <location>
        <begin position="402"/>
        <end position="429"/>
    </location>
</feature>
<evidence type="ECO:0000256" key="3">
    <source>
        <dbReference type="SAM" id="SignalP"/>
    </source>
</evidence>
<gene>
    <name evidence="6" type="ORF">ALMOND_2B010014</name>
    <name evidence="5" type="ORF">ALMOND_2B020408</name>
</gene>
<dbReference type="CDD" id="cd06257">
    <property type="entry name" value="DnaJ"/>
    <property type="match status" value="1"/>
</dbReference>
<organism evidence="6 7">
    <name type="scientific">Prunus dulcis</name>
    <name type="common">Almond</name>
    <name type="synonym">Amygdalus dulcis</name>
    <dbReference type="NCBI Taxonomy" id="3755"/>
    <lineage>
        <taxon>Eukaryota</taxon>
        <taxon>Viridiplantae</taxon>
        <taxon>Streptophyta</taxon>
        <taxon>Embryophyta</taxon>
        <taxon>Tracheophyta</taxon>
        <taxon>Spermatophyta</taxon>
        <taxon>Magnoliopsida</taxon>
        <taxon>eudicotyledons</taxon>
        <taxon>Gunneridae</taxon>
        <taxon>Pentapetalae</taxon>
        <taxon>rosids</taxon>
        <taxon>fabids</taxon>
        <taxon>Rosales</taxon>
        <taxon>Rosaceae</taxon>
        <taxon>Amygdaloideae</taxon>
        <taxon>Amygdaleae</taxon>
        <taxon>Prunus</taxon>
    </lineage>
</organism>
<dbReference type="SUPFAM" id="SSF52833">
    <property type="entry name" value="Thioredoxin-like"/>
    <property type="match status" value="2"/>
</dbReference>
<dbReference type="InterPro" id="IPR018253">
    <property type="entry name" value="DnaJ_domain_CS"/>
</dbReference>
<feature type="domain" description="J" evidence="4">
    <location>
        <begin position="26"/>
        <end position="90"/>
    </location>
</feature>
<dbReference type="Proteomes" id="UP000327085">
    <property type="component" value="Chromosome 6"/>
</dbReference>
<keyword evidence="1" id="KW-0175">Coiled coil</keyword>
<evidence type="ECO:0000313" key="7">
    <source>
        <dbReference type="Proteomes" id="UP000327085"/>
    </source>
</evidence>
<name>A0A5E4GP72_PRUDU</name>
<dbReference type="EMBL" id="CABIKO010000010">
    <property type="protein sequence ID" value="VVA14286.1"/>
    <property type="molecule type" value="Genomic_DNA"/>
</dbReference>
<dbReference type="AlphaFoldDB" id="A0A5E4GP72"/>
<dbReference type="InterPro" id="IPR052842">
    <property type="entry name" value="ER_Co-chaperone"/>
</dbReference>
<dbReference type="PANTHER" id="PTHR45184">
    <property type="entry name" value="DNAJ PROTEIN ERDJ3A"/>
    <property type="match status" value="1"/>
</dbReference>
<dbReference type="PROSITE" id="PS50076">
    <property type="entry name" value="DNAJ_2"/>
    <property type="match status" value="1"/>
</dbReference>
<dbReference type="OMA" id="FFISYND"/>
<evidence type="ECO:0000313" key="5">
    <source>
        <dbReference type="EMBL" id="VVA14286.1"/>
    </source>
</evidence>
<dbReference type="InterPro" id="IPR036869">
    <property type="entry name" value="J_dom_sf"/>
</dbReference>
<proteinExistence type="predicted"/>
<dbReference type="Pfam" id="PF00226">
    <property type="entry name" value="DnaJ"/>
    <property type="match status" value="1"/>
</dbReference>
<dbReference type="PANTHER" id="PTHR45184:SF1">
    <property type="entry name" value="DNAJ PROTEIN ERDJ3A"/>
    <property type="match status" value="1"/>
</dbReference>
<dbReference type="PROSITE" id="PS00636">
    <property type="entry name" value="DNAJ_1"/>
    <property type="match status" value="1"/>
</dbReference>
<feature type="region of interest" description="Disordered" evidence="2">
    <location>
        <begin position="173"/>
        <end position="198"/>
    </location>
</feature>
<evidence type="ECO:0000313" key="6">
    <source>
        <dbReference type="EMBL" id="VVA41426.1"/>
    </source>
</evidence>
<feature type="compositionally biased region" description="Low complexity" evidence="2">
    <location>
        <begin position="182"/>
        <end position="198"/>
    </location>
</feature>
<dbReference type="Gramene" id="VVA14286">
    <property type="protein sequence ID" value="VVA14286"/>
    <property type="gene ID" value="Prudul26B020408"/>
</dbReference>